<dbReference type="PROSITE" id="PS50088">
    <property type="entry name" value="ANK_REPEAT"/>
    <property type="match status" value="2"/>
</dbReference>
<dbReference type="InterPro" id="IPR036770">
    <property type="entry name" value="Ankyrin_rpt-contain_sf"/>
</dbReference>
<dbReference type="AlphaFoldDB" id="T1FY91"/>
<dbReference type="EnsemblMetazoa" id="HelroT65532">
    <property type="protein sequence ID" value="HelroP65532"/>
    <property type="gene ID" value="HelroG65532"/>
</dbReference>
<accession>T1FY91</accession>
<dbReference type="InterPro" id="IPR033635">
    <property type="entry name" value="ANKS1/Caskin"/>
</dbReference>
<reference evidence="6" key="1">
    <citation type="submission" date="2012-12" db="EMBL/GenBank/DDBJ databases">
        <authorList>
            <person name="Hellsten U."/>
            <person name="Grimwood J."/>
            <person name="Chapman J.A."/>
            <person name="Shapiro H."/>
            <person name="Aerts A."/>
            <person name="Otillar R.P."/>
            <person name="Terry A.Y."/>
            <person name="Boore J.L."/>
            <person name="Simakov O."/>
            <person name="Marletaz F."/>
            <person name="Cho S.-J."/>
            <person name="Edsinger-Gonzales E."/>
            <person name="Havlak P."/>
            <person name="Kuo D.-H."/>
            <person name="Larsson T."/>
            <person name="Lv J."/>
            <person name="Arendt D."/>
            <person name="Savage R."/>
            <person name="Osoegawa K."/>
            <person name="de Jong P."/>
            <person name="Lindberg D.R."/>
            <person name="Seaver E.C."/>
            <person name="Weisblat D.A."/>
            <person name="Putnam N.H."/>
            <person name="Grigoriev I.V."/>
            <person name="Rokhsar D.S."/>
        </authorList>
    </citation>
    <scope>NUCLEOTIDE SEQUENCE</scope>
</reference>
<sequence>HSLRKGPQVNCQDLNGETPLHFAALNDHKKVVEILLKLQASANIADQKGCYPLHLAAWRGNAEICYVLLTQGPSIASVNAQVLFYDE</sequence>
<dbReference type="InterPro" id="IPR002110">
    <property type="entry name" value="Ankyrin_rpt"/>
</dbReference>
<organism evidence="5 6">
    <name type="scientific">Helobdella robusta</name>
    <name type="common">Californian leech</name>
    <dbReference type="NCBI Taxonomy" id="6412"/>
    <lineage>
        <taxon>Eukaryota</taxon>
        <taxon>Metazoa</taxon>
        <taxon>Spiralia</taxon>
        <taxon>Lophotrochozoa</taxon>
        <taxon>Annelida</taxon>
        <taxon>Clitellata</taxon>
        <taxon>Hirudinea</taxon>
        <taxon>Rhynchobdellida</taxon>
        <taxon>Glossiphoniidae</taxon>
        <taxon>Helobdella</taxon>
    </lineage>
</organism>
<dbReference type="STRING" id="6412.T1FY91"/>
<dbReference type="EMBL" id="KB096742">
    <property type="protein sequence ID" value="ESO02505.1"/>
    <property type="molecule type" value="Genomic_DNA"/>
</dbReference>
<dbReference type="CTD" id="20213789"/>
<dbReference type="GeneID" id="20213789"/>
<evidence type="ECO:0000313" key="4">
    <source>
        <dbReference type="EMBL" id="ESO02505.1"/>
    </source>
</evidence>
<dbReference type="Proteomes" id="UP000015101">
    <property type="component" value="Unassembled WGS sequence"/>
</dbReference>
<dbReference type="RefSeq" id="XP_009019913.1">
    <property type="nucleotide sequence ID" value="XM_009021665.1"/>
</dbReference>
<dbReference type="Gene3D" id="1.25.40.20">
    <property type="entry name" value="Ankyrin repeat-containing domain"/>
    <property type="match status" value="1"/>
</dbReference>
<dbReference type="InParanoid" id="T1FY91"/>
<dbReference type="HOGENOM" id="CLU_000134_45_9_1"/>
<dbReference type="PANTHER" id="PTHR24174">
    <property type="entry name" value="ANKYRIN REPEAT AND STERILE ALPHA MOTIF DOMAIN-CONTAINING PROTEIN 1"/>
    <property type="match status" value="1"/>
</dbReference>
<gene>
    <name evidence="5" type="primary">20213789</name>
    <name evidence="4" type="ORF">HELRODRAFT_65532</name>
</gene>
<dbReference type="PROSITE" id="PS50297">
    <property type="entry name" value="ANK_REP_REGION"/>
    <property type="match status" value="2"/>
</dbReference>
<dbReference type="PANTHER" id="PTHR24174:SF1">
    <property type="entry name" value="IP14385P"/>
    <property type="match status" value="1"/>
</dbReference>
<feature type="repeat" description="ANK" evidence="3">
    <location>
        <begin position="48"/>
        <end position="80"/>
    </location>
</feature>
<keyword evidence="2 3" id="KW-0040">ANK repeat</keyword>
<dbReference type="Pfam" id="PF12796">
    <property type="entry name" value="Ank_2"/>
    <property type="match status" value="1"/>
</dbReference>
<evidence type="ECO:0000313" key="6">
    <source>
        <dbReference type="Proteomes" id="UP000015101"/>
    </source>
</evidence>
<dbReference type="KEGG" id="hro:HELRODRAFT_65532"/>
<dbReference type="EMBL" id="AMQM01000916">
    <property type="status" value="NOT_ANNOTATED_CDS"/>
    <property type="molecule type" value="Genomic_DNA"/>
</dbReference>
<protein>
    <submittedName>
        <fullName evidence="4 5">Uncharacterized protein</fullName>
    </submittedName>
</protein>
<keyword evidence="6" id="KW-1185">Reference proteome</keyword>
<dbReference type="SMART" id="SM00248">
    <property type="entry name" value="ANK"/>
    <property type="match status" value="2"/>
</dbReference>
<name>T1FY91_HELRO</name>
<dbReference type="SUPFAM" id="SSF48403">
    <property type="entry name" value="Ankyrin repeat"/>
    <property type="match status" value="1"/>
</dbReference>
<keyword evidence="1" id="KW-0677">Repeat</keyword>
<evidence type="ECO:0000256" key="2">
    <source>
        <dbReference type="ARBA" id="ARBA00023043"/>
    </source>
</evidence>
<dbReference type="OrthoDB" id="6047994at2759"/>
<reference evidence="4 6" key="2">
    <citation type="journal article" date="2013" name="Nature">
        <title>Insights into bilaterian evolution from three spiralian genomes.</title>
        <authorList>
            <person name="Simakov O."/>
            <person name="Marletaz F."/>
            <person name="Cho S.J."/>
            <person name="Edsinger-Gonzales E."/>
            <person name="Havlak P."/>
            <person name="Hellsten U."/>
            <person name="Kuo D.H."/>
            <person name="Larsson T."/>
            <person name="Lv J."/>
            <person name="Arendt D."/>
            <person name="Savage R."/>
            <person name="Osoegawa K."/>
            <person name="de Jong P."/>
            <person name="Grimwood J."/>
            <person name="Chapman J.A."/>
            <person name="Shapiro H."/>
            <person name="Aerts A."/>
            <person name="Otillar R.P."/>
            <person name="Terry A.Y."/>
            <person name="Boore J.L."/>
            <person name="Grigoriev I.V."/>
            <person name="Lindberg D.R."/>
            <person name="Seaver E.C."/>
            <person name="Weisblat D.A."/>
            <person name="Putnam N.H."/>
            <person name="Rokhsar D.S."/>
        </authorList>
    </citation>
    <scope>NUCLEOTIDE SEQUENCE</scope>
</reference>
<feature type="repeat" description="ANK" evidence="3">
    <location>
        <begin position="15"/>
        <end position="47"/>
    </location>
</feature>
<reference evidence="5" key="3">
    <citation type="submission" date="2015-06" db="UniProtKB">
        <authorList>
            <consortium name="EnsemblMetazoa"/>
        </authorList>
    </citation>
    <scope>IDENTIFICATION</scope>
</reference>
<evidence type="ECO:0000256" key="1">
    <source>
        <dbReference type="ARBA" id="ARBA00022737"/>
    </source>
</evidence>
<evidence type="ECO:0000256" key="3">
    <source>
        <dbReference type="PROSITE-ProRule" id="PRU00023"/>
    </source>
</evidence>
<evidence type="ECO:0000313" key="5">
    <source>
        <dbReference type="EnsemblMetazoa" id="HelroP65532"/>
    </source>
</evidence>
<dbReference type="eggNOG" id="KOG0507">
    <property type="taxonomic scope" value="Eukaryota"/>
</dbReference>
<proteinExistence type="predicted"/>